<sequence>MSLLSQIVSAFAPGARAPDAPTYRSLLRESAAYSGRLDGYAPYAADHEPPDLTATAERAGLVAGRIVAVAAERAAEAEAWLRRAGLAVSPDPDSWDAVGRHLAERVEGSREPGSDRYSPALPRRGPGPAPTQIGGESTTQLRPLWRSLALDLGLLLGRDMIAARPGAGWMAENALRARDSSVSGEPVVATADGLVLGAPVHEVRRFLHAALLARLGLREAAPPLGDALRRLAAAEDPENRPDPAADLVSALRAFVSEHGTLPPERDLPAIAAEYGLDALPSLPPDLDALRRPAP</sequence>
<reference evidence="2 3" key="1">
    <citation type="journal article" date="2016" name="Genome Announc.">
        <title>Complete Genome Sequence of Methylobacterium populi P-1M, Isolated from Pink-Pigmented Household Biofilm.</title>
        <authorList>
            <person name="Morohoshi T."/>
            <person name="Ikeda T."/>
        </authorList>
    </citation>
    <scope>NUCLEOTIDE SEQUENCE [LARGE SCALE GENOMIC DNA]</scope>
    <source>
        <strain evidence="2 3">P-1M</strain>
    </source>
</reference>
<protein>
    <submittedName>
        <fullName evidence="2">Uncharacterized protein</fullName>
    </submittedName>
</protein>
<feature type="region of interest" description="Disordered" evidence="1">
    <location>
        <begin position="104"/>
        <end position="137"/>
    </location>
</feature>
<dbReference type="EMBL" id="AP014809">
    <property type="protein sequence ID" value="BAU93121.1"/>
    <property type="molecule type" value="Genomic_DNA"/>
</dbReference>
<feature type="compositionally biased region" description="Basic and acidic residues" evidence="1">
    <location>
        <begin position="104"/>
        <end position="114"/>
    </location>
</feature>
<evidence type="ECO:0000313" key="3">
    <source>
        <dbReference type="Proteomes" id="UP000218288"/>
    </source>
</evidence>
<organism evidence="2 3">
    <name type="scientific">Methylorubrum populi</name>
    <dbReference type="NCBI Taxonomy" id="223967"/>
    <lineage>
        <taxon>Bacteria</taxon>
        <taxon>Pseudomonadati</taxon>
        <taxon>Pseudomonadota</taxon>
        <taxon>Alphaproteobacteria</taxon>
        <taxon>Hyphomicrobiales</taxon>
        <taxon>Methylobacteriaceae</taxon>
        <taxon>Methylorubrum</taxon>
    </lineage>
</organism>
<dbReference type="AlphaFoldDB" id="A0A160PLE8"/>
<evidence type="ECO:0000256" key="1">
    <source>
        <dbReference type="SAM" id="MobiDB-lite"/>
    </source>
</evidence>
<accession>A0A160PLE8</accession>
<gene>
    <name evidence="2" type="ORF">MPPM_4516</name>
</gene>
<dbReference type="OrthoDB" id="9835926at2"/>
<evidence type="ECO:0000313" key="2">
    <source>
        <dbReference type="EMBL" id="BAU93121.1"/>
    </source>
</evidence>
<proteinExistence type="predicted"/>
<dbReference type="Proteomes" id="UP000218288">
    <property type="component" value="Chromosome"/>
</dbReference>
<name>A0A160PLE8_9HYPH</name>
<dbReference type="RefSeq" id="WP_096486909.1">
    <property type="nucleotide sequence ID" value="NZ_AP014809.1"/>
</dbReference>